<dbReference type="OrthoDB" id="7784409at2"/>
<dbReference type="Pfam" id="PF04357">
    <property type="entry name" value="TamB"/>
    <property type="match status" value="1"/>
</dbReference>
<dbReference type="GO" id="GO:0005886">
    <property type="term" value="C:plasma membrane"/>
    <property type="evidence" value="ECO:0007669"/>
    <property type="project" value="InterPro"/>
</dbReference>
<organism evidence="8 9">
    <name type="scientific">Paraurantiacibacter namhicola</name>
    <dbReference type="NCBI Taxonomy" id="645517"/>
    <lineage>
        <taxon>Bacteria</taxon>
        <taxon>Pseudomonadati</taxon>
        <taxon>Pseudomonadota</taxon>
        <taxon>Alphaproteobacteria</taxon>
        <taxon>Sphingomonadales</taxon>
        <taxon>Erythrobacteraceae</taxon>
        <taxon>Paraurantiacibacter</taxon>
    </lineage>
</organism>
<dbReference type="KEGG" id="anh:A6F65_02294"/>
<proteinExistence type="predicted"/>
<dbReference type="STRING" id="645517.A6F65_02294"/>
<feature type="region of interest" description="Disordered" evidence="5">
    <location>
        <begin position="1"/>
        <end position="24"/>
    </location>
</feature>
<dbReference type="PATRIC" id="fig|645517.4.peg.2276"/>
<feature type="domain" description="Translocation and assembly module TamB C-terminal" evidence="7">
    <location>
        <begin position="1064"/>
        <end position="1413"/>
    </location>
</feature>
<evidence type="ECO:0000259" key="7">
    <source>
        <dbReference type="Pfam" id="PF04357"/>
    </source>
</evidence>
<dbReference type="InterPro" id="IPR007452">
    <property type="entry name" value="TamB_C"/>
</dbReference>
<keyword evidence="9" id="KW-1185">Reference proteome</keyword>
<comment type="subcellular location">
    <subcellularLocation>
        <location evidence="1">Membrane</location>
        <topology evidence="1">Single-pass membrane protein</topology>
    </subcellularLocation>
</comment>
<dbReference type="PANTHER" id="PTHR36985">
    <property type="entry name" value="TRANSLOCATION AND ASSEMBLY MODULE SUBUNIT TAMB"/>
    <property type="match status" value="1"/>
</dbReference>
<evidence type="ECO:0000256" key="4">
    <source>
        <dbReference type="ARBA" id="ARBA00023136"/>
    </source>
</evidence>
<dbReference type="EMBL" id="CP016545">
    <property type="protein sequence ID" value="ANU08577.1"/>
    <property type="molecule type" value="Genomic_DNA"/>
</dbReference>
<sequence length="1413" mass="147991">MAGEGTQDSAAEPVDVAETGTDDTAPRKRKRRWFKRGALGIFGLLIALVLGAVVFLNTQSGRDFIVDQIAGVAPASGLSVEVGRIEGSVLSEATFYDVRLRDANDTLFLVLPEVRLDWRPLKFFFSGLDIRDLDVNGGTLLAIPELNPGDPDAPVLPNFDIRVDRLSIQNLRVADGVIGEERIIALTAQADIRQGRVQLDADGEFGGEDRFAVLLDAEPDANMFDIDLDYRAPAGGFLAAMAGAEQDLLVRIVGDGTWQDWDGALVVLGDSEPLLATKIGAKSGRYRIVGQARPGDYVTGLPQRALGEVVDIAAVGTLDDSILTGDLALRGAGVWANAEGGIDLGNNEFDNLDVDLDLRDPALFGPDFRLEGTDLELVLDGPFRGVDLPHRLTVDRAMLSGTEVIDIEQSGIATWDGTRFVLPLDASVQRVISGNELADPRLVNGTLGGTVVYTGGQLLSDDLAVRFPGLTADLALRGDLDRGAYALAGPVAMQGLALENIGTVDGNARIRFSLGANSPWKLDADFDGRMARVTNDTLANLAGSNIRFDGGVTLGADRPIVFRQTQLRASKLSLTLDGRVSDGRTTLAGRGRHVDYGPFTVEAALSDSGPTAQLVFADPLPAAGLKDVRVALAPTREGFAIDTSGQSLLGPFDGALNLYSPANGPTRIEISRMDISGTDVAGSLVLADGGVAGDLALSGGGLDGTVTLAPRSGGQGFDANLRARNARFQGPTPLAIASADVDLTGVVGGDGTTMRGTVSAQGISYGQLFVGRLQGNARVTDGVGSFEAALTGRRGARFALQVQGQANTQRIAVVVDGTYAGRDITMPRRAVLLKQEDGGWALQKTQLGFAGGFVIAEGQFGGTGGTSGTVKLADMPLSLVDVLGMDLGLGGDISGVIDFDTGRGGLPTGEARVLVDGLTRSGLVLTSRPVDLAFVGKLTPNNLQMRATFKDGAETSGRLQGRIANLPASGGLMDRLNAGDMYAQLRYKGPAEALWRLAALDLIDITGQLNVAANITGSLADPGIRGSLAGDNLQMQSALTGTNLSNVRARGRFAGSRLELSSFKGTAPNGGAVSGSGVVDLSNLGAGRGPMIDLRMAARNAEIMDLPNMGATVTGPMRIKSNGVGGVIAGRLEVDGARWKLGTASSAASLPNIKVTQVNRPNDYGPAPSASAPWRYLIDARSRGGILVDGMGLDSEWSADILLRGTTSDPRIGGEARVVPRQGFYNFAGNRFDITRGVIDFDENQPIDPRVSIVAQTELRDGLDVTVTVRGNATNPEVDFSSNPGLPQEEILARLLFGGSITDLSATDALQLGSALASLRGGGGGGLDPINSLRTAIGLDRLRIVAADPALDRGTAIALGKRFGNRFYGEIITDGRGYNATELEFRITSWLAMLASVSSLGRDGVALEYSKDY</sequence>
<evidence type="ECO:0000256" key="5">
    <source>
        <dbReference type="SAM" id="MobiDB-lite"/>
    </source>
</evidence>
<dbReference type="GO" id="GO:0009306">
    <property type="term" value="P:protein secretion"/>
    <property type="evidence" value="ECO:0007669"/>
    <property type="project" value="InterPro"/>
</dbReference>
<gene>
    <name evidence="8" type="ORF">A6F65_02294</name>
</gene>
<accession>A0A1C7DAY1</accession>
<evidence type="ECO:0000256" key="2">
    <source>
        <dbReference type="ARBA" id="ARBA00022692"/>
    </source>
</evidence>
<name>A0A1C7DAY1_9SPHN</name>
<evidence type="ECO:0000313" key="9">
    <source>
        <dbReference type="Proteomes" id="UP000092698"/>
    </source>
</evidence>
<evidence type="ECO:0000256" key="1">
    <source>
        <dbReference type="ARBA" id="ARBA00004167"/>
    </source>
</evidence>
<protein>
    <recommendedName>
        <fullName evidence="7">Translocation and assembly module TamB C-terminal domain-containing protein</fullName>
    </recommendedName>
</protein>
<keyword evidence="2 6" id="KW-0812">Transmembrane</keyword>
<keyword evidence="3 6" id="KW-1133">Transmembrane helix</keyword>
<dbReference type="GO" id="GO:0097347">
    <property type="term" value="C:TAM protein secretion complex"/>
    <property type="evidence" value="ECO:0007669"/>
    <property type="project" value="TreeGrafter"/>
</dbReference>
<dbReference type="PANTHER" id="PTHR36985:SF1">
    <property type="entry name" value="TRANSLOCATION AND ASSEMBLY MODULE SUBUNIT TAMB"/>
    <property type="match status" value="1"/>
</dbReference>
<evidence type="ECO:0000256" key="6">
    <source>
        <dbReference type="SAM" id="Phobius"/>
    </source>
</evidence>
<dbReference type="RefSeq" id="WP_067788809.1">
    <property type="nucleotide sequence ID" value="NZ_CP016545.1"/>
</dbReference>
<reference evidence="8 9" key="1">
    <citation type="submission" date="2016-07" db="EMBL/GenBank/DDBJ databases">
        <title>Complete genome sequence of Altererythrobacter namhicola JCM 16345T, containing esterase-encoding genes.</title>
        <authorList>
            <person name="Cheng H."/>
            <person name="Wu Y.-H."/>
            <person name="Jian S.-L."/>
            <person name="Huo Y.-Y."/>
            <person name="Wang C.-S."/>
            <person name="Xu X.-W."/>
        </authorList>
    </citation>
    <scope>NUCLEOTIDE SEQUENCE [LARGE SCALE GENOMIC DNA]</scope>
    <source>
        <strain evidence="8 9">JCM 16345</strain>
    </source>
</reference>
<evidence type="ECO:0000313" key="8">
    <source>
        <dbReference type="EMBL" id="ANU08577.1"/>
    </source>
</evidence>
<feature type="transmembrane region" description="Helical" evidence="6">
    <location>
        <begin position="37"/>
        <end position="56"/>
    </location>
</feature>
<dbReference type="Proteomes" id="UP000092698">
    <property type="component" value="Chromosome"/>
</dbReference>
<keyword evidence="4 6" id="KW-0472">Membrane</keyword>
<evidence type="ECO:0000256" key="3">
    <source>
        <dbReference type="ARBA" id="ARBA00022989"/>
    </source>
</evidence>